<protein>
    <submittedName>
        <fullName evidence="1">Uncharacterized protein</fullName>
    </submittedName>
</protein>
<dbReference type="EMBL" id="MHQK01000048">
    <property type="protein sequence ID" value="OHA00774.1"/>
    <property type="molecule type" value="Genomic_DNA"/>
</dbReference>
<evidence type="ECO:0000313" key="1">
    <source>
        <dbReference type="EMBL" id="OHA00774.1"/>
    </source>
</evidence>
<reference evidence="1 2" key="1">
    <citation type="journal article" date="2016" name="Nat. Commun.">
        <title>Thousands of microbial genomes shed light on interconnected biogeochemical processes in an aquifer system.</title>
        <authorList>
            <person name="Anantharaman K."/>
            <person name="Brown C.T."/>
            <person name="Hug L.A."/>
            <person name="Sharon I."/>
            <person name="Castelle C.J."/>
            <person name="Probst A.J."/>
            <person name="Thomas B.C."/>
            <person name="Singh A."/>
            <person name="Wilkins M.J."/>
            <person name="Karaoz U."/>
            <person name="Brodie E.L."/>
            <person name="Williams K.H."/>
            <person name="Hubbard S.S."/>
            <person name="Banfield J.F."/>
        </authorList>
    </citation>
    <scope>NUCLEOTIDE SEQUENCE [LARGE SCALE GENOMIC DNA]</scope>
</reference>
<dbReference type="Gene3D" id="3.40.50.2000">
    <property type="entry name" value="Glycogen Phosphorylase B"/>
    <property type="match status" value="1"/>
</dbReference>
<accession>A0A1G2KNC5</accession>
<evidence type="ECO:0000313" key="2">
    <source>
        <dbReference type="Proteomes" id="UP000178710"/>
    </source>
</evidence>
<proteinExistence type="predicted"/>
<sequence>MRLLIITQAVDLKDANLGFFHEWIKEFAKRVSVVEVIALRVGEHNLPENVSVHRIFGSNKLSRFIRMTGLLRRLLPQSDRVFVHMAPIYAILASPFAWWYRKPVILWYVHKHVDLKLRIAEKLVSAVASTSPESFRLPSRKVLFLGHGIDVDLFALPATAPAGFAMLTAGRLSRLKRIDILLQAVSAASNQLPSDWRFNIVGSPITADDVRYQHELTDLAQSLGIADHVSFAGGVPHSQMPAHYQSAHLFLHASATGSIDKAVLEAMSTGLPLITSSEAFRSILPEEYIVKTASVESFASMIVGLETQGRDIRLRNIVREKFELSDLIRKLVIQLTALSVPID</sequence>
<dbReference type="AlphaFoldDB" id="A0A1G2KNC5"/>
<dbReference type="Proteomes" id="UP000178710">
    <property type="component" value="Unassembled WGS sequence"/>
</dbReference>
<name>A0A1G2KNC5_9BACT</name>
<dbReference type="PANTHER" id="PTHR12526">
    <property type="entry name" value="GLYCOSYLTRANSFERASE"/>
    <property type="match status" value="1"/>
</dbReference>
<dbReference type="CDD" id="cd03801">
    <property type="entry name" value="GT4_PimA-like"/>
    <property type="match status" value="1"/>
</dbReference>
<comment type="caution">
    <text evidence="1">The sequence shown here is derived from an EMBL/GenBank/DDBJ whole genome shotgun (WGS) entry which is preliminary data.</text>
</comment>
<gene>
    <name evidence="1" type="ORF">A3C12_01350</name>
</gene>
<organism evidence="1 2">
    <name type="scientific">Candidatus Sungbacteria bacterium RIFCSPHIGHO2_02_FULL_49_20</name>
    <dbReference type="NCBI Taxonomy" id="1802272"/>
    <lineage>
        <taxon>Bacteria</taxon>
        <taxon>Candidatus Sungiibacteriota</taxon>
    </lineage>
</organism>
<dbReference type="SUPFAM" id="SSF53756">
    <property type="entry name" value="UDP-Glycosyltransferase/glycogen phosphorylase"/>
    <property type="match status" value="1"/>
</dbReference>
<dbReference type="Pfam" id="PF13692">
    <property type="entry name" value="Glyco_trans_1_4"/>
    <property type="match status" value="1"/>
</dbReference>